<dbReference type="Pfam" id="PF00331">
    <property type="entry name" value="Glyco_hydro_10"/>
    <property type="match status" value="1"/>
</dbReference>
<evidence type="ECO:0000256" key="1">
    <source>
        <dbReference type="ARBA" id="ARBA00007495"/>
    </source>
</evidence>
<organism evidence="7 8">
    <name type="scientific">Rhizoctonia solani</name>
    <dbReference type="NCBI Taxonomy" id="456999"/>
    <lineage>
        <taxon>Eukaryota</taxon>
        <taxon>Fungi</taxon>
        <taxon>Dikarya</taxon>
        <taxon>Basidiomycota</taxon>
        <taxon>Agaricomycotina</taxon>
        <taxon>Agaricomycetes</taxon>
        <taxon>Cantharellales</taxon>
        <taxon>Ceratobasidiaceae</taxon>
        <taxon>Rhizoctonia</taxon>
    </lineage>
</organism>
<dbReference type="AlphaFoldDB" id="A0A8H3AUT7"/>
<feature type="chain" id="PRO_5034748207" description="GH10 domain-containing protein" evidence="5">
    <location>
        <begin position="24"/>
        <end position="114"/>
    </location>
</feature>
<name>A0A8H3AUT7_9AGAM</name>
<keyword evidence="2" id="KW-0378">Hydrolase</keyword>
<dbReference type="EMBL" id="CAJMWR010002192">
    <property type="protein sequence ID" value="CAE6441042.1"/>
    <property type="molecule type" value="Genomic_DNA"/>
</dbReference>
<dbReference type="Proteomes" id="UP000663840">
    <property type="component" value="Unassembled WGS sequence"/>
</dbReference>
<dbReference type="GO" id="GO:0000272">
    <property type="term" value="P:polysaccharide catabolic process"/>
    <property type="evidence" value="ECO:0007669"/>
    <property type="project" value="UniProtKB-KW"/>
</dbReference>
<evidence type="ECO:0000256" key="2">
    <source>
        <dbReference type="ARBA" id="ARBA00022801"/>
    </source>
</evidence>
<evidence type="ECO:0000256" key="4">
    <source>
        <dbReference type="ARBA" id="ARBA00023326"/>
    </source>
</evidence>
<keyword evidence="3" id="KW-0119">Carbohydrate metabolism</keyword>
<proteinExistence type="inferred from homology"/>
<keyword evidence="5" id="KW-0732">Signal</keyword>
<comment type="caution">
    <text evidence="7">The sequence shown here is derived from an EMBL/GenBank/DDBJ whole genome shotgun (WGS) entry which is preliminary data.</text>
</comment>
<dbReference type="SUPFAM" id="SSF51445">
    <property type="entry name" value="(Trans)glycosidases"/>
    <property type="match status" value="1"/>
</dbReference>
<evidence type="ECO:0000256" key="5">
    <source>
        <dbReference type="SAM" id="SignalP"/>
    </source>
</evidence>
<feature type="domain" description="GH10" evidence="6">
    <location>
        <begin position="30"/>
        <end position="111"/>
    </location>
</feature>
<dbReference type="InterPro" id="IPR017853">
    <property type="entry name" value="GH"/>
</dbReference>
<protein>
    <recommendedName>
        <fullName evidence="6">GH10 domain-containing protein</fullName>
    </recommendedName>
</protein>
<dbReference type="GO" id="GO:0031176">
    <property type="term" value="F:endo-1,4-beta-xylanase activity"/>
    <property type="evidence" value="ECO:0007669"/>
    <property type="project" value="UniProtKB-ARBA"/>
</dbReference>
<evidence type="ECO:0000313" key="8">
    <source>
        <dbReference type="Proteomes" id="UP000663840"/>
    </source>
</evidence>
<dbReference type="InterPro" id="IPR001000">
    <property type="entry name" value="GH10_dom"/>
</dbReference>
<evidence type="ECO:0000259" key="6">
    <source>
        <dbReference type="Pfam" id="PF00331"/>
    </source>
</evidence>
<sequence>MVQSHYTIVACALLAISPALVTAQSGLRGLHRLAKAKGRYFGTATDQLWTNTDSAYLALTGNSSEFGVNTPGNQQKWDATEKTRNVFSFTNADYQVAWAKNHSQAIRGHTLGKH</sequence>
<dbReference type="Gene3D" id="3.20.20.80">
    <property type="entry name" value="Glycosidases"/>
    <property type="match status" value="1"/>
</dbReference>
<accession>A0A8H3AUT7</accession>
<keyword evidence="4" id="KW-0624">Polysaccharide degradation</keyword>
<reference evidence="7" key="1">
    <citation type="submission" date="2021-01" db="EMBL/GenBank/DDBJ databases">
        <authorList>
            <person name="Kaushik A."/>
        </authorList>
    </citation>
    <scope>NUCLEOTIDE SEQUENCE</scope>
    <source>
        <strain evidence="7">AG1-1A</strain>
    </source>
</reference>
<feature type="signal peptide" evidence="5">
    <location>
        <begin position="1"/>
        <end position="23"/>
    </location>
</feature>
<comment type="similarity">
    <text evidence="1">Belongs to the glycosyl hydrolase 10 (cellulase F) family.</text>
</comment>
<evidence type="ECO:0000256" key="3">
    <source>
        <dbReference type="ARBA" id="ARBA00023277"/>
    </source>
</evidence>
<gene>
    <name evidence="7" type="ORF">RDB_LOCUS78071</name>
</gene>
<evidence type="ECO:0000313" key="7">
    <source>
        <dbReference type="EMBL" id="CAE6441042.1"/>
    </source>
</evidence>